<dbReference type="KEGG" id="tsin:OXH18_11870"/>
<name>A0A9E8ZGD6_9CYAN</name>
<evidence type="ECO:0000313" key="2">
    <source>
        <dbReference type="EMBL" id="WAL62653.1"/>
    </source>
</evidence>
<keyword evidence="3" id="KW-1185">Reference proteome</keyword>
<protein>
    <submittedName>
        <fullName evidence="2">Uncharacterized protein</fullName>
    </submittedName>
</protein>
<accession>A0A9E8ZGD6</accession>
<proteinExistence type="predicted"/>
<gene>
    <name evidence="2" type="ORF">OXH18_11870</name>
</gene>
<dbReference type="EMBL" id="CP113797">
    <property type="protein sequence ID" value="WAL62653.1"/>
    <property type="molecule type" value="Genomic_DNA"/>
</dbReference>
<dbReference type="AlphaFoldDB" id="A0A9E8ZGD6"/>
<feature type="compositionally biased region" description="Low complexity" evidence="1">
    <location>
        <begin position="201"/>
        <end position="218"/>
    </location>
</feature>
<feature type="region of interest" description="Disordered" evidence="1">
    <location>
        <begin position="397"/>
        <end position="461"/>
    </location>
</feature>
<evidence type="ECO:0000313" key="3">
    <source>
        <dbReference type="Proteomes" id="UP001163152"/>
    </source>
</evidence>
<feature type="region of interest" description="Disordered" evidence="1">
    <location>
        <begin position="135"/>
        <end position="218"/>
    </location>
</feature>
<evidence type="ECO:0000256" key="1">
    <source>
        <dbReference type="SAM" id="MobiDB-lite"/>
    </source>
</evidence>
<organism evidence="2 3">
    <name type="scientific">Thermocoleostomius sinensis A174</name>
    <dbReference type="NCBI Taxonomy" id="2016057"/>
    <lineage>
        <taxon>Bacteria</taxon>
        <taxon>Bacillati</taxon>
        <taxon>Cyanobacteriota</taxon>
        <taxon>Cyanophyceae</taxon>
        <taxon>Oculatellales</taxon>
        <taxon>Oculatellaceae</taxon>
        <taxon>Thermocoleostomius</taxon>
    </lineage>
</organism>
<dbReference type="Proteomes" id="UP001163152">
    <property type="component" value="Chromosome"/>
</dbReference>
<sequence>MAFWEFLIQKEGDRSWLPLGSSKVEILEGRYRIVAHSERSNTPVEIRIIHDATAEIPPIRRTQKRVSQTNNNGLVAILPFTRLLPGVWELRCTSDLMADMLGEGWQHSVQLQVLPLEADEDWEPDWLEAHNLVREAPPQPLTTVPSQESEKAPLTANSGDGFIARHESPLHSVLGPEISSAKPAKTEEASQPAATDEPPILSTDTPPDTTPDTAPAATASDLLPLAERTISSAAEVPARLRLGQDTFIIQRGQSLMLMGQVEASNGQPTEQPVSLTALQVRLYDPRTSNILAEQQQPLTDRPLPFPFTCQITLPDDFQTYLVLGEVILHTGPAAISQSFSVTTDLHELLDAIANDFSDIELLPPPGLSSEAEALAPLDSTPLPSAPTDTIVQAVQFHPSPQQPLPPQLYPATASADASADQDGVRKPLDLPSFPIASTPASSADVHPAFSDPAAGNGSSLADRPIAEYAGHSSLNPEMTVPAFLDPGAMAATTPSVVPQAFDNDAPLPDWEQLERTEPPPSPSVTDSPEDVAFRSLNLQSRFWNRLQSLASDRELVEWLRTIDPVFESRQAGVETAAIPPVVDRESELTAQEIVVEDELTDNSSAMNGVSMDSAATMPVLPIQEPVPVPELEIATDELIAGEQTSVRVVLPYGLPRLLVKLWFVDRQQRTLLDGPHWLLDFAPDGFGHLVTETKLLVPYGCVEIQVEAIAIEMATQRESNKAIVVCGVVPPDLSVPLDEIDVWLNQDS</sequence>
<feature type="region of interest" description="Disordered" evidence="1">
    <location>
        <begin position="498"/>
        <end position="528"/>
    </location>
</feature>
<dbReference type="RefSeq" id="WP_268612992.1">
    <property type="nucleotide sequence ID" value="NZ_CP113797.1"/>
</dbReference>
<reference evidence="2" key="1">
    <citation type="submission" date="2022-12" db="EMBL/GenBank/DDBJ databases">
        <title>Polyphasic identification of a Novel Hot-Spring Cyanobacterium Ocullathermofonsia sinensis gen nov. sp. nov. and Genomic Insights on its Adaptations to the Thermal Habitat.</title>
        <authorList>
            <person name="Daroch M."/>
            <person name="Tang J."/>
            <person name="Jiang Y."/>
        </authorList>
    </citation>
    <scope>NUCLEOTIDE SEQUENCE</scope>
    <source>
        <strain evidence="2">PKUAC-SCTA174</strain>
    </source>
</reference>
<feature type="compositionally biased region" description="Low complexity" evidence="1">
    <location>
        <begin position="409"/>
        <end position="420"/>
    </location>
</feature>